<dbReference type="AlphaFoldDB" id="A0A1I7ZQ02"/>
<keyword evidence="2" id="KW-1185">Reference proteome</keyword>
<proteinExistence type="predicted"/>
<evidence type="ECO:0000256" key="1">
    <source>
        <dbReference type="SAM" id="MobiDB-lite"/>
    </source>
</evidence>
<name>A0A1I7ZQ02_9BILA</name>
<evidence type="ECO:0000313" key="3">
    <source>
        <dbReference type="WBParaSite" id="L893_g28663.t1"/>
    </source>
</evidence>
<protein>
    <submittedName>
        <fullName evidence="3">Uncharacterized protein</fullName>
    </submittedName>
</protein>
<evidence type="ECO:0000313" key="2">
    <source>
        <dbReference type="Proteomes" id="UP000095287"/>
    </source>
</evidence>
<feature type="region of interest" description="Disordered" evidence="1">
    <location>
        <begin position="114"/>
        <end position="148"/>
    </location>
</feature>
<reference evidence="3" key="1">
    <citation type="submission" date="2016-11" db="UniProtKB">
        <authorList>
            <consortium name="WormBaseParasite"/>
        </authorList>
    </citation>
    <scope>IDENTIFICATION</scope>
</reference>
<accession>A0A1I7ZQ02</accession>
<feature type="compositionally biased region" description="Basic and acidic residues" evidence="1">
    <location>
        <begin position="135"/>
        <end position="148"/>
    </location>
</feature>
<dbReference type="WBParaSite" id="L893_g28663.t1">
    <property type="protein sequence ID" value="L893_g28663.t1"/>
    <property type="gene ID" value="L893_g28663"/>
</dbReference>
<organism evidence="2 3">
    <name type="scientific">Steinernema glaseri</name>
    <dbReference type="NCBI Taxonomy" id="37863"/>
    <lineage>
        <taxon>Eukaryota</taxon>
        <taxon>Metazoa</taxon>
        <taxon>Ecdysozoa</taxon>
        <taxon>Nematoda</taxon>
        <taxon>Chromadorea</taxon>
        <taxon>Rhabditida</taxon>
        <taxon>Tylenchina</taxon>
        <taxon>Panagrolaimomorpha</taxon>
        <taxon>Strongyloidoidea</taxon>
        <taxon>Steinernematidae</taxon>
        <taxon>Steinernema</taxon>
    </lineage>
</organism>
<dbReference type="Proteomes" id="UP000095287">
    <property type="component" value="Unplaced"/>
</dbReference>
<sequence length="148" mass="16073">MRPGTPRILELASLYLFVKNKGLFVQQIRLDVPIDHLQGDRAMSVIPVIRWTLDAPKNTVGRGRPPSAESKYIAASLSPFFDSQGCPLCKEPQGYSRANGPRGSSDIKTAFQIAPLDSSERPKSSSAPEALVVRGGDRSAPRRSADLV</sequence>